<dbReference type="Pfam" id="PF00285">
    <property type="entry name" value="Citrate_synt"/>
    <property type="match status" value="1"/>
</dbReference>
<evidence type="ECO:0000256" key="2">
    <source>
        <dbReference type="ARBA" id="ARBA00010566"/>
    </source>
</evidence>
<dbReference type="CDD" id="cd06109">
    <property type="entry name" value="BsCS-I_like"/>
    <property type="match status" value="1"/>
</dbReference>
<comment type="caution">
    <text evidence="7">The sequence shown here is derived from an EMBL/GenBank/DDBJ whole genome shotgun (WGS) entry which is preliminary data.</text>
</comment>
<dbReference type="PROSITE" id="PS00480">
    <property type="entry name" value="CITRATE_SYNTHASE"/>
    <property type="match status" value="1"/>
</dbReference>
<evidence type="ECO:0000256" key="6">
    <source>
        <dbReference type="RuleBase" id="RU003406"/>
    </source>
</evidence>
<dbReference type="InterPro" id="IPR002020">
    <property type="entry name" value="Citrate_synthase"/>
</dbReference>
<dbReference type="EMBL" id="JAXOFX010000009">
    <property type="protein sequence ID" value="MDZ5472892.1"/>
    <property type="molecule type" value="Genomic_DNA"/>
</dbReference>
<dbReference type="SUPFAM" id="SSF48256">
    <property type="entry name" value="Citrate synthase"/>
    <property type="match status" value="1"/>
</dbReference>
<keyword evidence="3 5" id="KW-0808">Transferase</keyword>
<dbReference type="PRINTS" id="PR00143">
    <property type="entry name" value="CITRTSNTHASE"/>
</dbReference>
<comment type="catalytic activity">
    <reaction evidence="4">
        <text>oxaloacetate + acetyl-CoA + H2O = citrate + CoA + H(+)</text>
        <dbReference type="Rhea" id="RHEA:16845"/>
        <dbReference type="ChEBI" id="CHEBI:15377"/>
        <dbReference type="ChEBI" id="CHEBI:15378"/>
        <dbReference type="ChEBI" id="CHEBI:16452"/>
        <dbReference type="ChEBI" id="CHEBI:16947"/>
        <dbReference type="ChEBI" id="CHEBI:57287"/>
        <dbReference type="ChEBI" id="CHEBI:57288"/>
        <dbReference type="EC" id="2.3.3.16"/>
    </reaction>
</comment>
<reference evidence="7 8" key="1">
    <citation type="submission" date="2023-11" db="EMBL/GenBank/DDBJ databases">
        <title>Bacillus jintuensis, isolated from a mudflat on the Beibu Gulf coast.</title>
        <authorList>
            <person name="Li M."/>
        </authorList>
    </citation>
    <scope>NUCLEOTIDE SEQUENCE [LARGE SCALE GENOMIC DNA]</scope>
    <source>
        <strain evidence="7 8">31A1R</strain>
    </source>
</reference>
<dbReference type="Proteomes" id="UP001290455">
    <property type="component" value="Unassembled WGS sequence"/>
</dbReference>
<evidence type="ECO:0000313" key="8">
    <source>
        <dbReference type="Proteomes" id="UP001290455"/>
    </source>
</evidence>
<proteinExistence type="inferred from homology"/>
<dbReference type="Gene3D" id="1.10.580.10">
    <property type="entry name" value="Citrate Synthase, domain 1"/>
    <property type="match status" value="1"/>
</dbReference>
<gene>
    <name evidence="7" type="ORF">SM124_14255</name>
</gene>
<comment type="similarity">
    <text evidence="2 5 6">Belongs to the citrate synthase family.</text>
</comment>
<accession>A0ABU5J0K6</accession>
<dbReference type="InterPro" id="IPR016143">
    <property type="entry name" value="Citrate_synth-like_sm_a-sub"/>
</dbReference>
<dbReference type="PANTHER" id="PTHR11739">
    <property type="entry name" value="CITRATE SYNTHASE"/>
    <property type="match status" value="1"/>
</dbReference>
<dbReference type="PANTHER" id="PTHR11739:SF4">
    <property type="entry name" value="CITRATE SYNTHASE, PEROXISOMAL"/>
    <property type="match status" value="1"/>
</dbReference>
<name>A0ABU5J0K6_9BACI</name>
<dbReference type="InterPro" id="IPR036969">
    <property type="entry name" value="Citrate_synthase_sf"/>
</dbReference>
<evidence type="ECO:0000256" key="5">
    <source>
        <dbReference type="PIRNR" id="PIRNR001369"/>
    </source>
</evidence>
<keyword evidence="8" id="KW-1185">Reference proteome</keyword>
<dbReference type="Gene3D" id="1.10.230.10">
    <property type="entry name" value="Cytochrome P450-Terp, domain 2"/>
    <property type="match status" value="1"/>
</dbReference>
<evidence type="ECO:0000256" key="3">
    <source>
        <dbReference type="ARBA" id="ARBA00022679"/>
    </source>
</evidence>
<dbReference type="NCBIfam" id="NF009005">
    <property type="entry name" value="PRK12350.1"/>
    <property type="match status" value="1"/>
</dbReference>
<dbReference type="InterPro" id="IPR024176">
    <property type="entry name" value="Citrate_synthase_bac-typ"/>
</dbReference>
<dbReference type="RefSeq" id="WP_322447192.1">
    <property type="nucleotide sequence ID" value="NZ_JAXOFX010000009.1"/>
</dbReference>
<evidence type="ECO:0000256" key="4">
    <source>
        <dbReference type="ARBA" id="ARBA00049288"/>
    </source>
</evidence>
<evidence type="ECO:0000313" key="7">
    <source>
        <dbReference type="EMBL" id="MDZ5472892.1"/>
    </source>
</evidence>
<comment type="pathway">
    <text evidence="1">Carbohydrate metabolism; tricarboxylic acid cycle.</text>
</comment>
<dbReference type="InterPro" id="IPR019810">
    <property type="entry name" value="Citrate_synthase_AS"/>
</dbReference>
<sequence>MKILMNPGLTGVVAAETKLSLVDGENGHLVYRGHWAKELAVHYSFEEIAYLLWYGQLPNEISLKVFNEELKENRYLPDFLMDIIDRLPVEMDMMSVLRTAISALGSSTFDWQPTVNQATKLTAITPTIISYRYRKMKGLDFIQPSQHLDHAANYLYMLTGIIPNEAHTRALTAYMILTMEHGMNASTFTARVISSTQSDMTSAISGAIGSMKGPLHGGAPTEVVQLLNEIGTKENAESYLRNKLENKELIMGFGHRVYKTKDPRAEALRTVTSQLAGSDTWLDLAYHVENTAIKLLEEYKPGRKLYTNVEFYAAAVLRAVGMPAELFTPTFTVSRIVGWTAHVIEQGENNKIFRPESAYVGSMPE</sequence>
<dbReference type="PIRSF" id="PIRSF001369">
    <property type="entry name" value="Citrate_synth"/>
    <property type="match status" value="1"/>
</dbReference>
<protein>
    <recommendedName>
        <fullName evidence="5">Citrate synthase</fullName>
    </recommendedName>
</protein>
<evidence type="ECO:0000256" key="1">
    <source>
        <dbReference type="ARBA" id="ARBA00005163"/>
    </source>
</evidence>
<dbReference type="InterPro" id="IPR016142">
    <property type="entry name" value="Citrate_synth-like_lrg_a-sub"/>
</dbReference>
<organism evidence="7 8">
    <name type="scientific">Robertmurraya mangrovi</name>
    <dbReference type="NCBI Taxonomy" id="3098077"/>
    <lineage>
        <taxon>Bacteria</taxon>
        <taxon>Bacillati</taxon>
        <taxon>Bacillota</taxon>
        <taxon>Bacilli</taxon>
        <taxon>Bacillales</taxon>
        <taxon>Bacillaceae</taxon>
        <taxon>Robertmurraya</taxon>
    </lineage>
</organism>